<organism evidence="3">
    <name type="scientific">uncultured Rubellimicrobium sp</name>
    <dbReference type="NCBI Taxonomy" id="543078"/>
    <lineage>
        <taxon>Bacteria</taxon>
        <taxon>Pseudomonadati</taxon>
        <taxon>Pseudomonadota</taxon>
        <taxon>Alphaproteobacteria</taxon>
        <taxon>Rhodobacterales</taxon>
        <taxon>Roseobacteraceae</taxon>
        <taxon>Rubellimicrobium</taxon>
        <taxon>environmental samples</taxon>
    </lineage>
</organism>
<protein>
    <submittedName>
        <fullName evidence="3">Uncharacterized protein</fullName>
    </submittedName>
</protein>
<evidence type="ECO:0000313" key="3">
    <source>
        <dbReference type="EMBL" id="CAA9391898.1"/>
    </source>
</evidence>
<evidence type="ECO:0000256" key="1">
    <source>
        <dbReference type="SAM" id="Coils"/>
    </source>
</evidence>
<name>A0A6J4NM97_9RHOB</name>
<evidence type="ECO:0000256" key="2">
    <source>
        <dbReference type="SAM" id="SignalP"/>
    </source>
</evidence>
<feature type="signal peptide" evidence="2">
    <location>
        <begin position="1"/>
        <end position="23"/>
    </location>
</feature>
<sequence>MRMTSRAVWAGLSLITVATPLLAADPSDPDWPCIQRRVEHLSIGVMWPHPIPEEAGSLPDDLRNVAAQLALRRVSEEQARDLVAEVAADRPDFTLDDYARLYQVTFDQIDRQRAEIVTGIVGYAQNQSRLAAEIDELQAQMAQMEAAEEPDFDRIDEIEAELDGRLRVFNDRASSLTYVCESPVLLEQRAYSIAQIMLAAAG</sequence>
<keyword evidence="1" id="KW-0175">Coiled coil</keyword>
<proteinExistence type="predicted"/>
<gene>
    <name evidence="3" type="ORF">AVDCRST_MAG15-498</name>
</gene>
<feature type="chain" id="PRO_5026702774" evidence="2">
    <location>
        <begin position="24"/>
        <end position="202"/>
    </location>
</feature>
<feature type="coiled-coil region" evidence="1">
    <location>
        <begin position="120"/>
        <end position="147"/>
    </location>
</feature>
<dbReference type="AlphaFoldDB" id="A0A6J4NM97"/>
<dbReference type="EMBL" id="CADCUU010000072">
    <property type="protein sequence ID" value="CAA9391898.1"/>
    <property type="molecule type" value="Genomic_DNA"/>
</dbReference>
<reference evidence="3" key="1">
    <citation type="submission" date="2020-02" db="EMBL/GenBank/DDBJ databases">
        <authorList>
            <person name="Meier V. D."/>
        </authorList>
    </citation>
    <scope>NUCLEOTIDE SEQUENCE</scope>
    <source>
        <strain evidence="3">AVDCRST_MAG15</strain>
    </source>
</reference>
<keyword evidence="2" id="KW-0732">Signal</keyword>
<accession>A0A6J4NM97</accession>